<reference evidence="2" key="1">
    <citation type="submission" date="2020-05" db="EMBL/GenBank/DDBJ databases">
        <title>WGS assembly of Panicum virgatum.</title>
        <authorList>
            <person name="Lovell J.T."/>
            <person name="Jenkins J."/>
            <person name="Shu S."/>
            <person name="Juenger T.E."/>
            <person name="Schmutz J."/>
        </authorList>
    </citation>
    <scope>NUCLEOTIDE SEQUENCE</scope>
    <source>
        <strain evidence="2">AP13</strain>
    </source>
</reference>
<dbReference type="Proteomes" id="UP000823388">
    <property type="component" value="Chromosome 9K"/>
</dbReference>
<sequence>MEMSMKLWKFFLLILFMSTNYLSIQGACGSSFFWSKSTRSFLPHTLYMPMKLLRFINRTQTLNTDGVQEQHMTHPCTTIVSRISISFQCPGNRCKPEKVLKATFPSTSCKHQQDRVIHKDQILNPLPV</sequence>
<keyword evidence="3" id="KW-1185">Reference proteome</keyword>
<name>A0A8T0NBJ0_PANVG</name>
<evidence type="ECO:0000313" key="3">
    <source>
        <dbReference type="Proteomes" id="UP000823388"/>
    </source>
</evidence>
<accession>A0A8T0NBJ0</accession>
<dbReference type="EMBL" id="CM029053">
    <property type="protein sequence ID" value="KAG2545622.1"/>
    <property type="molecule type" value="Genomic_DNA"/>
</dbReference>
<protein>
    <submittedName>
        <fullName evidence="2">Uncharacterized protein</fullName>
    </submittedName>
</protein>
<gene>
    <name evidence="2" type="ORF">PVAP13_9KG016707</name>
</gene>
<evidence type="ECO:0000313" key="2">
    <source>
        <dbReference type="EMBL" id="KAG2545622.1"/>
    </source>
</evidence>
<dbReference type="AlphaFoldDB" id="A0A8T0NBJ0"/>
<keyword evidence="1" id="KW-0732">Signal</keyword>
<feature type="chain" id="PRO_5035913131" evidence="1">
    <location>
        <begin position="27"/>
        <end position="128"/>
    </location>
</feature>
<evidence type="ECO:0000256" key="1">
    <source>
        <dbReference type="SAM" id="SignalP"/>
    </source>
</evidence>
<feature type="signal peptide" evidence="1">
    <location>
        <begin position="1"/>
        <end position="26"/>
    </location>
</feature>
<comment type="caution">
    <text evidence="2">The sequence shown here is derived from an EMBL/GenBank/DDBJ whole genome shotgun (WGS) entry which is preliminary data.</text>
</comment>
<proteinExistence type="predicted"/>
<organism evidence="2 3">
    <name type="scientific">Panicum virgatum</name>
    <name type="common">Blackwell switchgrass</name>
    <dbReference type="NCBI Taxonomy" id="38727"/>
    <lineage>
        <taxon>Eukaryota</taxon>
        <taxon>Viridiplantae</taxon>
        <taxon>Streptophyta</taxon>
        <taxon>Embryophyta</taxon>
        <taxon>Tracheophyta</taxon>
        <taxon>Spermatophyta</taxon>
        <taxon>Magnoliopsida</taxon>
        <taxon>Liliopsida</taxon>
        <taxon>Poales</taxon>
        <taxon>Poaceae</taxon>
        <taxon>PACMAD clade</taxon>
        <taxon>Panicoideae</taxon>
        <taxon>Panicodae</taxon>
        <taxon>Paniceae</taxon>
        <taxon>Panicinae</taxon>
        <taxon>Panicum</taxon>
        <taxon>Panicum sect. Hiantes</taxon>
    </lineage>
</organism>